<accession>A0A641MBV6</accession>
<sequence>MKLIKLIISNFRGLKGSNVIDFTNSNIIFLIGQNNIGKSSFLRAYEFFIDPKQIAKT</sequence>
<comment type="caution">
    <text evidence="2">The sequence shown here is derived from an EMBL/GenBank/DDBJ whole genome shotgun (WGS) entry which is preliminary data.</text>
</comment>
<dbReference type="Gene3D" id="3.40.50.300">
    <property type="entry name" value="P-loop containing nucleotide triphosphate hydrolases"/>
    <property type="match status" value="1"/>
</dbReference>
<feature type="domain" description="Endonuclease GajA/Old nuclease/RecF-like AAA" evidence="1">
    <location>
        <begin position="1"/>
        <end position="52"/>
    </location>
</feature>
<dbReference type="RefSeq" id="WP_149998469.1">
    <property type="nucleotide sequence ID" value="NZ_VWMU01000379.1"/>
</dbReference>
<dbReference type="InterPro" id="IPR027417">
    <property type="entry name" value="P-loop_NTPase"/>
</dbReference>
<dbReference type="SUPFAM" id="SSF52540">
    <property type="entry name" value="P-loop containing nucleoside triphosphate hydrolases"/>
    <property type="match status" value="1"/>
</dbReference>
<evidence type="ECO:0000313" key="2">
    <source>
        <dbReference type="EMBL" id="KAA3706632.1"/>
    </source>
</evidence>
<gene>
    <name evidence="2" type="ORF">F3F94_20380</name>
</gene>
<dbReference type="EMBL" id="VWMU01000379">
    <property type="protein sequence ID" value="KAA3706632.1"/>
    <property type="molecule type" value="Genomic_DNA"/>
</dbReference>
<proteinExistence type="predicted"/>
<reference evidence="2" key="1">
    <citation type="journal article" date="2019" name="Nat. Med.">
        <title>A library of human gut bacterial isolates paired with longitudinal multiomics data enables mechanistic microbiome research.</title>
        <authorList>
            <person name="Poyet M."/>
            <person name="Groussin M."/>
            <person name="Gibbons S.M."/>
            <person name="Avila-Pacheco J."/>
            <person name="Jiang X."/>
            <person name="Kearney S.M."/>
            <person name="Perrotta A.R."/>
            <person name="Berdy B."/>
            <person name="Zhao S."/>
            <person name="Lieberman T.D."/>
            <person name="Swanson P.K."/>
            <person name="Smith M."/>
            <person name="Roesemann S."/>
            <person name="Alexander J.E."/>
            <person name="Rich S.A."/>
            <person name="Livny J."/>
            <person name="Vlamakis H."/>
            <person name="Clish C."/>
            <person name="Bullock K."/>
            <person name="Deik A."/>
            <person name="Scott J."/>
            <person name="Pierce K.A."/>
            <person name="Xavier R.J."/>
            <person name="Alm E.J."/>
        </authorList>
    </citation>
    <scope>NUCLEOTIDE SEQUENCE</scope>
    <source>
        <strain evidence="2">BIOML-A21</strain>
    </source>
</reference>
<dbReference type="InterPro" id="IPR041685">
    <property type="entry name" value="AAA_GajA/Old/RecF-like"/>
</dbReference>
<feature type="non-terminal residue" evidence="2">
    <location>
        <position position="57"/>
    </location>
</feature>
<evidence type="ECO:0000259" key="1">
    <source>
        <dbReference type="Pfam" id="PF13175"/>
    </source>
</evidence>
<dbReference type="Pfam" id="PF13175">
    <property type="entry name" value="AAA_15"/>
    <property type="match status" value="1"/>
</dbReference>
<organism evidence="2">
    <name type="scientific">Bacteroides salyersiae</name>
    <dbReference type="NCBI Taxonomy" id="291644"/>
    <lineage>
        <taxon>Bacteria</taxon>
        <taxon>Pseudomonadati</taxon>
        <taxon>Bacteroidota</taxon>
        <taxon>Bacteroidia</taxon>
        <taxon>Bacteroidales</taxon>
        <taxon>Bacteroidaceae</taxon>
        <taxon>Bacteroides</taxon>
    </lineage>
</organism>
<protein>
    <submittedName>
        <fullName evidence="2">AAA family ATPase</fullName>
    </submittedName>
</protein>
<dbReference type="AlphaFoldDB" id="A0A641MBV6"/>
<name>A0A641MBV6_9BACE</name>